<proteinExistence type="predicted"/>
<accession>A0ABR4LA34</accession>
<keyword evidence="4" id="KW-1185">Reference proteome</keyword>
<dbReference type="Gene3D" id="3.30.160.20">
    <property type="match status" value="1"/>
</dbReference>
<evidence type="ECO:0000259" key="2">
    <source>
        <dbReference type="Pfam" id="PF00472"/>
    </source>
</evidence>
<name>A0ABR4LA34_9EURO</name>
<dbReference type="GeneID" id="98164990"/>
<dbReference type="SUPFAM" id="SSF110916">
    <property type="entry name" value="Peptidyl-tRNA hydrolase domain-like"/>
    <property type="match status" value="1"/>
</dbReference>
<feature type="compositionally biased region" description="Basic residues" evidence="1">
    <location>
        <begin position="274"/>
        <end position="292"/>
    </location>
</feature>
<evidence type="ECO:0000313" key="4">
    <source>
        <dbReference type="Proteomes" id="UP001610444"/>
    </source>
</evidence>
<organism evidence="3 4">
    <name type="scientific">Aspergillus pseudodeflectus</name>
    <dbReference type="NCBI Taxonomy" id="176178"/>
    <lineage>
        <taxon>Eukaryota</taxon>
        <taxon>Fungi</taxon>
        <taxon>Dikarya</taxon>
        <taxon>Ascomycota</taxon>
        <taxon>Pezizomycotina</taxon>
        <taxon>Eurotiomycetes</taxon>
        <taxon>Eurotiomycetidae</taxon>
        <taxon>Eurotiales</taxon>
        <taxon>Aspergillaceae</taxon>
        <taxon>Aspergillus</taxon>
        <taxon>Aspergillus subgen. Nidulantes</taxon>
    </lineage>
</organism>
<dbReference type="Pfam" id="PF00472">
    <property type="entry name" value="RF-1"/>
    <property type="match status" value="1"/>
</dbReference>
<dbReference type="InterPro" id="IPR052104">
    <property type="entry name" value="Mito_Release_Factor_mL62"/>
</dbReference>
<dbReference type="InterPro" id="IPR000352">
    <property type="entry name" value="Pep_chain_release_fac_I"/>
</dbReference>
<evidence type="ECO:0000256" key="1">
    <source>
        <dbReference type="SAM" id="MobiDB-lite"/>
    </source>
</evidence>
<sequence>MEDEKKLGASFLGELAVSVVKALSSTREKEEKRQSLLALAGPLKRLYFRPCDQHQQYQIQKTNNFLSLSVSRAWALSAPVLAVNPSSFAISYRLLMNLPRWSARVMLRAIPPFLRHSTTCPSFWRSFASRRADLSSDDDLAAAREWLTKFNSTAIPRHVGEISFSRSGGPGGQNVNKVNSKATLKVPLDTLLPLVPRILHSPLQTSRYYAARTHSLVIQSEEFRKQAANVDACFEKLHQLLRVTAKDLIPGETSVEQRERVHKLKKAANEARIKAKKLHSSKKSSRRSGRDD</sequence>
<dbReference type="Proteomes" id="UP001610444">
    <property type="component" value="Unassembled WGS sequence"/>
</dbReference>
<dbReference type="PANTHER" id="PTHR11075">
    <property type="entry name" value="PEPTIDE CHAIN RELEASE FACTOR"/>
    <property type="match status" value="1"/>
</dbReference>
<reference evidence="3 4" key="1">
    <citation type="submission" date="2024-07" db="EMBL/GenBank/DDBJ databases">
        <title>Section-level genome sequencing and comparative genomics of Aspergillus sections Usti and Cavernicolus.</title>
        <authorList>
            <consortium name="Lawrence Berkeley National Laboratory"/>
            <person name="Nybo J.L."/>
            <person name="Vesth T.C."/>
            <person name="Theobald S."/>
            <person name="Frisvad J.C."/>
            <person name="Larsen T.O."/>
            <person name="Kjaerboelling I."/>
            <person name="Rothschild-Mancinelli K."/>
            <person name="Lyhne E.K."/>
            <person name="Kogle M.E."/>
            <person name="Barry K."/>
            <person name="Clum A."/>
            <person name="Na H."/>
            <person name="Ledsgaard L."/>
            <person name="Lin J."/>
            <person name="Lipzen A."/>
            <person name="Kuo A."/>
            <person name="Riley R."/>
            <person name="Mondo S."/>
            <person name="LaButti K."/>
            <person name="Haridas S."/>
            <person name="Pangalinan J."/>
            <person name="Salamov A.A."/>
            <person name="Simmons B.A."/>
            <person name="Magnuson J.K."/>
            <person name="Chen J."/>
            <person name="Drula E."/>
            <person name="Henrissat B."/>
            <person name="Wiebenga A."/>
            <person name="Lubbers R.J."/>
            <person name="Gomes A.C."/>
            <person name="Macurrencykelacurrency M.R."/>
            <person name="Stajich J."/>
            <person name="Grigoriev I.V."/>
            <person name="Mortensen U.H."/>
            <person name="De vries R.P."/>
            <person name="Baker S.E."/>
            <person name="Andersen M.R."/>
        </authorList>
    </citation>
    <scope>NUCLEOTIDE SEQUENCE [LARGE SCALE GENOMIC DNA]</scope>
    <source>
        <strain evidence="3 4">CBS 756.74</strain>
    </source>
</reference>
<protein>
    <recommendedName>
        <fullName evidence="2">Prokaryotic-type class I peptide chain release factors domain-containing protein</fullName>
    </recommendedName>
</protein>
<gene>
    <name evidence="3" type="ORF">BJX68DRAFT_82676</name>
</gene>
<feature type="domain" description="Prokaryotic-type class I peptide chain release factors" evidence="2">
    <location>
        <begin position="154"/>
        <end position="283"/>
    </location>
</feature>
<dbReference type="RefSeq" id="XP_070905013.1">
    <property type="nucleotide sequence ID" value="XM_071049826.1"/>
</dbReference>
<evidence type="ECO:0000313" key="3">
    <source>
        <dbReference type="EMBL" id="KAL2860322.1"/>
    </source>
</evidence>
<feature type="region of interest" description="Disordered" evidence="1">
    <location>
        <begin position="254"/>
        <end position="292"/>
    </location>
</feature>
<dbReference type="PANTHER" id="PTHR11075:SF54">
    <property type="entry name" value="LARGE RIBOSOMAL SUBUNIT PROTEIN ML62"/>
    <property type="match status" value="1"/>
</dbReference>
<dbReference type="EMBL" id="JBFXLR010000002">
    <property type="protein sequence ID" value="KAL2860322.1"/>
    <property type="molecule type" value="Genomic_DNA"/>
</dbReference>
<comment type="caution">
    <text evidence="3">The sequence shown here is derived from an EMBL/GenBank/DDBJ whole genome shotgun (WGS) entry which is preliminary data.</text>
</comment>